<evidence type="ECO:0008006" key="2">
    <source>
        <dbReference type="Google" id="ProtNLM"/>
    </source>
</evidence>
<feature type="non-terminal residue" evidence="1">
    <location>
        <position position="94"/>
    </location>
</feature>
<gene>
    <name evidence="1" type="ORF">S12H4_23050</name>
</gene>
<organism evidence="1">
    <name type="scientific">marine sediment metagenome</name>
    <dbReference type="NCBI Taxonomy" id="412755"/>
    <lineage>
        <taxon>unclassified sequences</taxon>
        <taxon>metagenomes</taxon>
        <taxon>ecological metagenomes</taxon>
    </lineage>
</organism>
<protein>
    <recommendedName>
        <fullName evidence="2">Restriction endonuclease type IV Mrr domain-containing protein</fullName>
    </recommendedName>
</protein>
<proteinExistence type="predicted"/>
<comment type="caution">
    <text evidence="1">The sequence shown here is derived from an EMBL/GenBank/DDBJ whole genome shotgun (WGS) entry which is preliminary data.</text>
</comment>
<sequence>MNNGRNIFQEFKRRIGVDVPWSTIDEVVLSNQNILRPVKGHAFEILFDEILHKYLKCDIRPGPGGDTDVDRILINNEGQRITLQLKTCTTSTIV</sequence>
<dbReference type="EMBL" id="BARW01012155">
    <property type="protein sequence ID" value="GAI81009.1"/>
    <property type="molecule type" value="Genomic_DNA"/>
</dbReference>
<evidence type="ECO:0000313" key="1">
    <source>
        <dbReference type="EMBL" id="GAI81009.1"/>
    </source>
</evidence>
<name>X1TLW6_9ZZZZ</name>
<dbReference type="AlphaFoldDB" id="X1TLW6"/>
<accession>X1TLW6</accession>
<reference evidence="1" key="1">
    <citation type="journal article" date="2014" name="Front. Microbiol.">
        <title>High frequency of phylogenetically diverse reductive dehalogenase-homologous genes in deep subseafloor sedimentary metagenomes.</title>
        <authorList>
            <person name="Kawai M."/>
            <person name="Futagami T."/>
            <person name="Toyoda A."/>
            <person name="Takaki Y."/>
            <person name="Nishi S."/>
            <person name="Hori S."/>
            <person name="Arai W."/>
            <person name="Tsubouchi T."/>
            <person name="Morono Y."/>
            <person name="Uchiyama I."/>
            <person name="Ito T."/>
            <person name="Fujiyama A."/>
            <person name="Inagaki F."/>
            <person name="Takami H."/>
        </authorList>
    </citation>
    <scope>NUCLEOTIDE SEQUENCE</scope>
    <source>
        <strain evidence="1">Expedition CK06-06</strain>
    </source>
</reference>